<name>A0A1B3B1I4_9CAUD</name>
<dbReference type="EMBL" id="KX557285">
    <property type="protein sequence ID" value="AOE44897.1"/>
    <property type="molecule type" value="Genomic_DNA"/>
</dbReference>
<evidence type="ECO:0000313" key="1">
    <source>
        <dbReference type="EMBL" id="AOE44897.1"/>
    </source>
</evidence>
<proteinExistence type="predicted"/>
<reference evidence="1 2" key="1">
    <citation type="submission" date="2016-07" db="EMBL/GenBank/DDBJ databases">
        <authorList>
            <person name="Montgomery M.T."/>
            <person name="Pope W.H."/>
            <person name="Garlena R.A."/>
            <person name="Russell D.A."/>
            <person name="Jacobs-Sera D."/>
            <person name="Hendrix R.W."/>
            <person name="Hatfull G.F."/>
        </authorList>
    </citation>
    <scope>NUCLEOTIDE SEQUENCE [LARGE SCALE GENOMIC DNA]</scope>
</reference>
<gene>
    <name evidence="1" type="primary">85</name>
    <name evidence="1" type="ORF">SEA_TERAPIN_85</name>
</gene>
<protein>
    <submittedName>
        <fullName evidence="1">Uncharacterized protein</fullName>
    </submittedName>
</protein>
<dbReference type="GeneID" id="29078352"/>
<sequence length="259" mass="28631">MIEFRGITEDQGEFHMIIATAICDNCGANIAKHRVGPASDKWRHSDHRLKCYGDPMVHDVAFPKTGTEEAVLEEGSETPKKPHFPDICEDCGRDLNVSLHEPGCDRGEGVPTYDTFNHPMTEESRKAWGLDPKSSLEENREPDVSRFIEIIADAIEAGVQEGIARSVDVIRVALGGSVGMGDTEDEVDVETLKTPDETISVSRVVHLRREGMVSSPSPEVAEHKPYRKGMSRFGIARDGVSGKLRVVWIVEATGEFYLE</sequence>
<dbReference type="Proteomes" id="UP000204083">
    <property type="component" value="Segment"/>
</dbReference>
<keyword evidence="2" id="KW-1185">Reference proteome</keyword>
<accession>A0A1B3B1I4</accession>
<organism evidence="1 2">
    <name type="scientific">Gordonia phage Terapin</name>
    <dbReference type="NCBI Taxonomy" id="1887654"/>
    <lineage>
        <taxon>Viruses</taxon>
        <taxon>Duplodnaviria</taxon>
        <taxon>Heunggongvirae</taxon>
        <taxon>Uroviricota</taxon>
        <taxon>Caudoviricetes</taxon>
        <taxon>Terapinvirus</taxon>
        <taxon>Terapinvirus terapin</taxon>
    </lineage>
</organism>
<dbReference type="RefSeq" id="YP_009277824.1">
    <property type="nucleotide sequence ID" value="NC_031001.1"/>
</dbReference>
<dbReference type="KEGG" id="vg:29078352"/>
<evidence type="ECO:0000313" key="2">
    <source>
        <dbReference type="Proteomes" id="UP000204083"/>
    </source>
</evidence>